<dbReference type="SUPFAM" id="SSF63748">
    <property type="entry name" value="Tudor/PWWP/MBT"/>
    <property type="match status" value="1"/>
</dbReference>
<evidence type="ECO:0000313" key="2">
    <source>
        <dbReference type="EMBL" id="MCE3052112.1"/>
    </source>
</evidence>
<dbReference type="CDD" id="cd05162">
    <property type="entry name" value="PWWP"/>
    <property type="match status" value="1"/>
</dbReference>
<dbReference type="InterPro" id="IPR000313">
    <property type="entry name" value="PWWP_dom"/>
</dbReference>
<evidence type="ECO:0000259" key="1">
    <source>
        <dbReference type="Pfam" id="PF00855"/>
    </source>
</evidence>
<accession>A0ABS8WRJ9</accession>
<organism evidence="2 3">
    <name type="scientific">Datura stramonium</name>
    <name type="common">Jimsonweed</name>
    <name type="synonym">Common thornapple</name>
    <dbReference type="NCBI Taxonomy" id="4076"/>
    <lineage>
        <taxon>Eukaryota</taxon>
        <taxon>Viridiplantae</taxon>
        <taxon>Streptophyta</taxon>
        <taxon>Embryophyta</taxon>
        <taxon>Tracheophyta</taxon>
        <taxon>Spermatophyta</taxon>
        <taxon>Magnoliopsida</taxon>
        <taxon>eudicotyledons</taxon>
        <taxon>Gunneridae</taxon>
        <taxon>Pentapetalae</taxon>
        <taxon>asterids</taxon>
        <taxon>lamiids</taxon>
        <taxon>Solanales</taxon>
        <taxon>Solanaceae</taxon>
        <taxon>Solanoideae</taxon>
        <taxon>Datureae</taxon>
        <taxon>Datura</taxon>
    </lineage>
</organism>
<dbReference type="PANTHER" id="PTHR42851">
    <property type="entry name" value="ALDOLASE-RELATED"/>
    <property type="match status" value="1"/>
</dbReference>
<dbReference type="InterPro" id="IPR053063">
    <property type="entry name" value="PWWP_domain_containing_PDP"/>
</dbReference>
<name>A0ABS8WRJ9_DATST</name>
<gene>
    <name evidence="2" type="ORF">HAX54_051612</name>
</gene>
<reference evidence="2 3" key="1">
    <citation type="journal article" date="2021" name="BMC Genomics">
        <title>Datura genome reveals duplications of psychoactive alkaloid biosynthetic genes and high mutation rate following tissue culture.</title>
        <authorList>
            <person name="Rajewski A."/>
            <person name="Carter-House D."/>
            <person name="Stajich J."/>
            <person name="Litt A."/>
        </authorList>
    </citation>
    <scope>NUCLEOTIDE SEQUENCE [LARGE SCALE GENOMIC DNA]</scope>
    <source>
        <strain evidence="2">AR-01</strain>
    </source>
</reference>
<feature type="domain" description="PWWP" evidence="1">
    <location>
        <begin position="6"/>
        <end position="57"/>
    </location>
</feature>
<protein>
    <recommendedName>
        <fullName evidence="1">PWWP domain-containing protein</fullName>
    </recommendedName>
</protein>
<dbReference type="PANTHER" id="PTHR42851:SF19">
    <property type="entry name" value="PWWP DOMAIN-CONTAINING PROTEIN 2-RELATED"/>
    <property type="match status" value="1"/>
</dbReference>
<dbReference type="Pfam" id="PF00855">
    <property type="entry name" value="PWWP"/>
    <property type="match status" value="1"/>
</dbReference>
<sequence>MKYFKKNSYLIAYFGDQTFAWNEASSVKPFRMYFSQMEKQSNSEHFSYAVNCALDEISRRVEYGLACPCLLEESRAKMKSQIDVDSGIQEESNMRIVEVTRDVASGRIHVQDDTSTSLSALE</sequence>
<dbReference type="EMBL" id="JACEIK010009216">
    <property type="protein sequence ID" value="MCE3052112.1"/>
    <property type="molecule type" value="Genomic_DNA"/>
</dbReference>
<evidence type="ECO:0000313" key="3">
    <source>
        <dbReference type="Proteomes" id="UP000823775"/>
    </source>
</evidence>
<keyword evidence="3" id="KW-1185">Reference proteome</keyword>
<dbReference type="Gene3D" id="2.30.30.140">
    <property type="match status" value="1"/>
</dbReference>
<comment type="caution">
    <text evidence="2">The sequence shown here is derived from an EMBL/GenBank/DDBJ whole genome shotgun (WGS) entry which is preliminary data.</text>
</comment>
<proteinExistence type="predicted"/>
<dbReference type="Proteomes" id="UP000823775">
    <property type="component" value="Unassembled WGS sequence"/>
</dbReference>